<dbReference type="SUPFAM" id="SSF48452">
    <property type="entry name" value="TPR-like"/>
    <property type="match status" value="1"/>
</dbReference>
<accession>A0A0F5VI80</accession>
<comment type="similarity">
    <text evidence="7">Belongs to the YfgM family.</text>
</comment>
<comment type="subcellular location">
    <subcellularLocation>
        <location evidence="1">Cell membrane</location>
        <topology evidence="1">Single-pass type II membrane protein</topology>
    </subcellularLocation>
</comment>
<dbReference type="Gene3D" id="1.25.40.10">
    <property type="entry name" value="Tetratricopeptide repeat domain"/>
    <property type="match status" value="1"/>
</dbReference>
<dbReference type="InterPro" id="IPR011990">
    <property type="entry name" value="TPR-like_helical_dom_sf"/>
</dbReference>
<dbReference type="PIRSF" id="PIRSF006170">
    <property type="entry name" value="YfgM"/>
    <property type="match status" value="1"/>
</dbReference>
<dbReference type="EMBL" id="JWYV01000001">
    <property type="protein sequence ID" value="KKD01532.1"/>
    <property type="molecule type" value="Genomic_DNA"/>
</dbReference>
<gene>
    <name evidence="10" type="ORF">KY46_01550</name>
</gene>
<sequence length="203" mass="21861">MDVNTTEEQQIESIKAWMKENGKAVVLGAVLGLGGLYGWRYYQGEVQAAKEQASEAYTQVVQALDSGSDDAISQTQTFIKDNSGSQYAVLAALQLAKVQVEKGELDAAAAQLNWAISHTEDVALLPVAHTRLARILAAQQSYDNALAELDKVKAESWQGKVTELRGDILLQKGDKSGARDAYISAQQLGASPALQIKLDDLAQ</sequence>
<reference evidence="10 11" key="1">
    <citation type="submission" date="2014-12" db="EMBL/GenBank/DDBJ databases">
        <title>Mercury Reductase activity and rhizosphere competence traits in the genome of root associated Photobacterium halotolerans MELD1.</title>
        <authorList>
            <person name="Mathew D.C."/>
            <person name="Huang C.-C."/>
        </authorList>
    </citation>
    <scope>NUCLEOTIDE SEQUENCE [LARGE SCALE GENOMIC DNA]</scope>
    <source>
        <strain evidence="10 11">MELD1</strain>
    </source>
</reference>
<evidence type="ECO:0000256" key="7">
    <source>
        <dbReference type="ARBA" id="ARBA00024197"/>
    </source>
</evidence>
<keyword evidence="4" id="KW-1133">Transmembrane helix</keyword>
<keyword evidence="3" id="KW-0812">Transmembrane</keyword>
<protein>
    <recommendedName>
        <fullName evidence="8">Ancillary SecYEG translocon subunit</fullName>
    </recommendedName>
</protein>
<feature type="domain" description="Ancillary SecYEG translocon subunit/Cell division coordinator CpoB TPR" evidence="9">
    <location>
        <begin position="15"/>
        <end position="203"/>
    </location>
</feature>
<dbReference type="RefSeq" id="WP_046218855.1">
    <property type="nucleotide sequence ID" value="NZ_JWYV01000001.1"/>
</dbReference>
<evidence type="ECO:0000256" key="3">
    <source>
        <dbReference type="ARBA" id="ARBA00022692"/>
    </source>
</evidence>
<dbReference type="Proteomes" id="UP000033633">
    <property type="component" value="Unassembled WGS sequence"/>
</dbReference>
<keyword evidence="2" id="KW-1003">Cell membrane</keyword>
<keyword evidence="11" id="KW-1185">Reference proteome</keyword>
<evidence type="ECO:0000256" key="5">
    <source>
        <dbReference type="ARBA" id="ARBA00023136"/>
    </source>
</evidence>
<dbReference type="PANTHER" id="PTHR38035:SF1">
    <property type="entry name" value="ANCILLARY SECYEG TRANSLOCON SUBUNIT"/>
    <property type="match status" value="1"/>
</dbReference>
<name>A0A0F5VI80_9GAMM</name>
<evidence type="ECO:0000313" key="11">
    <source>
        <dbReference type="Proteomes" id="UP000033633"/>
    </source>
</evidence>
<dbReference type="OrthoDB" id="9789675at2"/>
<evidence type="ECO:0000256" key="1">
    <source>
        <dbReference type="ARBA" id="ARBA00004401"/>
    </source>
</evidence>
<dbReference type="InterPro" id="IPR026039">
    <property type="entry name" value="YfgM"/>
</dbReference>
<proteinExistence type="inferred from homology"/>
<evidence type="ECO:0000256" key="8">
    <source>
        <dbReference type="ARBA" id="ARBA00024235"/>
    </source>
</evidence>
<keyword evidence="6" id="KW-0143">Chaperone</keyword>
<evidence type="ECO:0000313" key="10">
    <source>
        <dbReference type="EMBL" id="KKD01532.1"/>
    </source>
</evidence>
<keyword evidence="5" id="KW-0472">Membrane</keyword>
<evidence type="ECO:0000256" key="6">
    <source>
        <dbReference type="ARBA" id="ARBA00023186"/>
    </source>
</evidence>
<dbReference type="Pfam" id="PF09976">
    <property type="entry name" value="TPR_21"/>
    <property type="match status" value="1"/>
</dbReference>
<comment type="caution">
    <text evidence="10">The sequence shown here is derived from an EMBL/GenBank/DDBJ whole genome shotgun (WGS) entry which is preliminary data.</text>
</comment>
<evidence type="ECO:0000259" key="9">
    <source>
        <dbReference type="Pfam" id="PF09976"/>
    </source>
</evidence>
<dbReference type="PATRIC" id="fig|265726.11.peg.332"/>
<dbReference type="PANTHER" id="PTHR38035">
    <property type="entry name" value="UPF0070 PROTEIN YFGM"/>
    <property type="match status" value="1"/>
</dbReference>
<evidence type="ECO:0000256" key="4">
    <source>
        <dbReference type="ARBA" id="ARBA00022989"/>
    </source>
</evidence>
<dbReference type="GO" id="GO:0044877">
    <property type="term" value="F:protein-containing complex binding"/>
    <property type="evidence" value="ECO:0007669"/>
    <property type="project" value="InterPro"/>
</dbReference>
<dbReference type="InterPro" id="IPR018704">
    <property type="entry name" value="SecYEG/CpoB_TPR"/>
</dbReference>
<dbReference type="AlphaFoldDB" id="A0A0F5VI80"/>
<dbReference type="STRING" id="265726.KY46_01550"/>
<organism evidence="10 11">
    <name type="scientific">Photobacterium halotolerans</name>
    <dbReference type="NCBI Taxonomy" id="265726"/>
    <lineage>
        <taxon>Bacteria</taxon>
        <taxon>Pseudomonadati</taxon>
        <taxon>Pseudomonadota</taxon>
        <taxon>Gammaproteobacteria</taxon>
        <taxon>Vibrionales</taxon>
        <taxon>Vibrionaceae</taxon>
        <taxon>Photobacterium</taxon>
    </lineage>
</organism>
<dbReference type="GO" id="GO:0005886">
    <property type="term" value="C:plasma membrane"/>
    <property type="evidence" value="ECO:0007669"/>
    <property type="project" value="UniProtKB-SubCell"/>
</dbReference>
<evidence type="ECO:0000256" key="2">
    <source>
        <dbReference type="ARBA" id="ARBA00022475"/>
    </source>
</evidence>